<keyword evidence="2" id="KW-1185">Reference proteome</keyword>
<dbReference type="AlphaFoldDB" id="A0A1M4SI08"/>
<evidence type="ECO:0000313" key="2">
    <source>
        <dbReference type="Proteomes" id="UP000184245"/>
    </source>
</evidence>
<organism evidence="1 2">
    <name type="scientific">Lactonifactor longoviformis DSM 17459</name>
    <dbReference type="NCBI Taxonomy" id="1122155"/>
    <lineage>
        <taxon>Bacteria</taxon>
        <taxon>Bacillati</taxon>
        <taxon>Bacillota</taxon>
        <taxon>Clostridia</taxon>
        <taxon>Eubacteriales</taxon>
        <taxon>Clostridiaceae</taxon>
        <taxon>Lactonifactor</taxon>
    </lineage>
</organism>
<accession>A0A1M4SI08</accession>
<protein>
    <submittedName>
        <fullName evidence="1">Uncharacterized protein</fullName>
    </submittedName>
</protein>
<dbReference type="InterPro" id="IPR045722">
    <property type="entry name" value="DUF6076"/>
</dbReference>
<sequence>MFNEPVIFGRFLVNSTQGREYFEIYKKISPDSNQYKCIERTHTALGQHFLDFLEYSDEALPPIVSHYNKVFKYLDKDYLDQKKIHTTMGFIHDIYNSLSAVHPFWKSTFYLNPVLSNYKWYEFYYFREYMNYDASDMTEADRDSKMQHYWDQVRRSIMHELKELEEFLNFISSMRNAVTFCLDYSSFPEFSKLHTQQRAYLYQSHFDSNFMRNQTIQSIFNLSDRASAMDPDRLISFSDNNEVMVSSIISNANYYELIKKSKTALDFSALAASVEKTSIETTTNLDITTLEDISTICLYTFSLLVSNNVHVRPCKNCGRLFSPYNRKDELYCSRIQANSKTCREDYYDKQIHTDELIRYYRTAYKRENARKQRNIVNKPSSEKEFIQWTKKAKKALEKAKKGDISFEEFKKILDREG</sequence>
<evidence type="ECO:0000313" key="1">
    <source>
        <dbReference type="EMBL" id="SHE31830.1"/>
    </source>
</evidence>
<dbReference type="RefSeq" id="WP_072848215.1">
    <property type="nucleotide sequence ID" value="NZ_FQVI01000001.1"/>
</dbReference>
<name>A0A1M4SI08_9CLOT</name>
<dbReference type="Proteomes" id="UP000184245">
    <property type="component" value="Unassembled WGS sequence"/>
</dbReference>
<dbReference type="EMBL" id="FQVI01000001">
    <property type="protein sequence ID" value="SHE31830.1"/>
    <property type="molecule type" value="Genomic_DNA"/>
</dbReference>
<gene>
    <name evidence="1" type="ORF">SAMN02745158_00110</name>
</gene>
<dbReference type="Pfam" id="PF19553">
    <property type="entry name" value="DUF6076"/>
    <property type="match status" value="1"/>
</dbReference>
<proteinExistence type="predicted"/>
<dbReference type="OrthoDB" id="2085399at2"/>
<reference evidence="1 2" key="1">
    <citation type="submission" date="2016-11" db="EMBL/GenBank/DDBJ databases">
        <authorList>
            <person name="Jaros S."/>
            <person name="Januszkiewicz K."/>
            <person name="Wedrychowicz H."/>
        </authorList>
    </citation>
    <scope>NUCLEOTIDE SEQUENCE [LARGE SCALE GENOMIC DNA]</scope>
    <source>
        <strain evidence="1 2">DSM 17459</strain>
    </source>
</reference>